<dbReference type="PANTHER" id="PTHR46670">
    <property type="entry name" value="ENDO/EXONUCLEASE/PHOSPHATASE DOMAIN-CONTAINING PROTEIN"/>
    <property type="match status" value="1"/>
</dbReference>
<dbReference type="PhylomeDB" id="A7S228"/>
<dbReference type="Proteomes" id="UP000001593">
    <property type="component" value="Unassembled WGS sequence"/>
</dbReference>
<protein>
    <submittedName>
        <fullName evidence="1">Uncharacterized protein</fullName>
    </submittedName>
</protein>
<reference evidence="1 2" key="1">
    <citation type="journal article" date="2007" name="Science">
        <title>Sea anemone genome reveals ancestral eumetazoan gene repertoire and genomic organization.</title>
        <authorList>
            <person name="Putnam N.H."/>
            <person name="Srivastava M."/>
            <person name="Hellsten U."/>
            <person name="Dirks B."/>
            <person name="Chapman J."/>
            <person name="Salamov A."/>
            <person name="Terry A."/>
            <person name="Shapiro H."/>
            <person name="Lindquist E."/>
            <person name="Kapitonov V.V."/>
            <person name="Jurka J."/>
            <person name="Genikhovich G."/>
            <person name="Grigoriev I.V."/>
            <person name="Lucas S.M."/>
            <person name="Steele R.E."/>
            <person name="Finnerty J.R."/>
            <person name="Technau U."/>
            <person name="Martindale M.Q."/>
            <person name="Rokhsar D.S."/>
        </authorList>
    </citation>
    <scope>NUCLEOTIDE SEQUENCE [LARGE SCALE GENOMIC DNA]</scope>
    <source>
        <strain evidence="2">CH2 X CH6</strain>
    </source>
</reference>
<evidence type="ECO:0000313" key="2">
    <source>
        <dbReference type="Proteomes" id="UP000001593"/>
    </source>
</evidence>
<dbReference type="EMBL" id="DS469567">
    <property type="protein sequence ID" value="EDO42212.1"/>
    <property type="molecule type" value="Genomic_DNA"/>
</dbReference>
<dbReference type="HOGENOM" id="CLU_994997_0_0_1"/>
<name>A7S228_NEMVE</name>
<accession>A7S228</accession>
<sequence>MAEISNYLLRDMKFVRFVSYSHSLTSMQICILMDDNVERWFQPNDVAARREIVPSGYRLVDYSRDDRKGGGTGILYNENITVRKVRSGEESSFEYLEFTVNFEKFDARLVTIPLTVSTFIGEFCKIKSINIVTLKNDLRSSELHPSPKTDLNGIVKKYNQTLSTLLDSHAPVKSKTISLTDQDCHGSAKTGAAIRARRRAERKWRKTGSVEHLAAFKRAKNYATMMLNKARTSYLSDFILDNSYDQGKLFSRFKELTTDDVRALNNRGSKKSDNIGFPVS</sequence>
<dbReference type="STRING" id="45351.A7S228"/>
<dbReference type="InParanoid" id="A7S228"/>
<dbReference type="AlphaFoldDB" id="A7S228"/>
<gene>
    <name evidence="1" type="ORF">NEMVEDRAFT_v1g205589</name>
</gene>
<dbReference type="PANTHER" id="PTHR46670:SF3">
    <property type="entry name" value="ENDONUCLEASE_EXONUCLEASE_PHOSPHATASE DOMAIN-CONTAINING PROTEIN"/>
    <property type="match status" value="1"/>
</dbReference>
<evidence type="ECO:0000313" key="1">
    <source>
        <dbReference type="EMBL" id="EDO42212.1"/>
    </source>
</evidence>
<proteinExistence type="predicted"/>
<organism evidence="1 2">
    <name type="scientific">Nematostella vectensis</name>
    <name type="common">Starlet sea anemone</name>
    <dbReference type="NCBI Taxonomy" id="45351"/>
    <lineage>
        <taxon>Eukaryota</taxon>
        <taxon>Metazoa</taxon>
        <taxon>Cnidaria</taxon>
        <taxon>Anthozoa</taxon>
        <taxon>Hexacorallia</taxon>
        <taxon>Actiniaria</taxon>
        <taxon>Edwardsiidae</taxon>
        <taxon>Nematostella</taxon>
    </lineage>
</organism>
<dbReference type="eggNOG" id="ENOG502SY87">
    <property type="taxonomic scope" value="Eukaryota"/>
</dbReference>
<keyword evidence="2" id="KW-1185">Reference proteome</keyword>